<feature type="transmembrane region" description="Helical" evidence="8">
    <location>
        <begin position="457"/>
        <end position="478"/>
    </location>
</feature>
<dbReference type="GO" id="GO:1904679">
    <property type="term" value="P:myo-inositol import across plasma membrane"/>
    <property type="evidence" value="ECO:0007669"/>
    <property type="project" value="TreeGrafter"/>
</dbReference>
<dbReference type="InterPro" id="IPR050814">
    <property type="entry name" value="Myo-inositol_Transporter"/>
</dbReference>
<name>C5DJB8_LACTC</name>
<evidence type="ECO:0000313" key="11">
    <source>
        <dbReference type="Proteomes" id="UP000002036"/>
    </source>
</evidence>
<dbReference type="EMBL" id="CU928170">
    <property type="protein sequence ID" value="CAR24407.1"/>
    <property type="molecule type" value="Genomic_DNA"/>
</dbReference>
<dbReference type="SUPFAM" id="SSF103473">
    <property type="entry name" value="MFS general substrate transporter"/>
    <property type="match status" value="1"/>
</dbReference>
<dbReference type="GO" id="GO:0005366">
    <property type="term" value="F:myo-inositol:proton symporter activity"/>
    <property type="evidence" value="ECO:0007669"/>
    <property type="project" value="TreeGrafter"/>
</dbReference>
<dbReference type="InterPro" id="IPR020846">
    <property type="entry name" value="MFS_dom"/>
</dbReference>
<keyword evidence="3" id="KW-0813">Transport</keyword>
<dbReference type="OrthoDB" id="5290825at2759"/>
<evidence type="ECO:0000256" key="8">
    <source>
        <dbReference type="SAM" id="Phobius"/>
    </source>
</evidence>
<protein>
    <submittedName>
        <fullName evidence="10">KLTH0F15136p</fullName>
    </submittedName>
</protein>
<feature type="transmembrane region" description="Helical" evidence="8">
    <location>
        <begin position="203"/>
        <end position="225"/>
    </location>
</feature>
<dbReference type="Proteomes" id="UP000002036">
    <property type="component" value="Chromosome F"/>
</dbReference>
<feature type="transmembrane region" description="Helical" evidence="8">
    <location>
        <begin position="490"/>
        <end position="508"/>
    </location>
</feature>
<organism evidence="10 11">
    <name type="scientific">Lachancea thermotolerans (strain ATCC 56472 / CBS 6340 / NRRL Y-8284)</name>
    <name type="common">Yeast</name>
    <name type="synonym">Kluyveromyces thermotolerans</name>
    <dbReference type="NCBI Taxonomy" id="559295"/>
    <lineage>
        <taxon>Eukaryota</taxon>
        <taxon>Fungi</taxon>
        <taxon>Dikarya</taxon>
        <taxon>Ascomycota</taxon>
        <taxon>Saccharomycotina</taxon>
        <taxon>Saccharomycetes</taxon>
        <taxon>Saccharomycetales</taxon>
        <taxon>Saccharomycetaceae</taxon>
        <taxon>Lachancea</taxon>
    </lineage>
</organism>
<dbReference type="GO" id="GO:0016020">
    <property type="term" value="C:membrane"/>
    <property type="evidence" value="ECO:0007669"/>
    <property type="project" value="UniProtKB-SubCell"/>
</dbReference>
<evidence type="ECO:0000259" key="9">
    <source>
        <dbReference type="PROSITE" id="PS50850"/>
    </source>
</evidence>
<dbReference type="PRINTS" id="PR00171">
    <property type="entry name" value="SUGRTRNSPORT"/>
</dbReference>
<dbReference type="InterPro" id="IPR003663">
    <property type="entry name" value="Sugar/inositol_transpt"/>
</dbReference>
<evidence type="ECO:0000256" key="7">
    <source>
        <dbReference type="SAM" id="MobiDB-lite"/>
    </source>
</evidence>
<dbReference type="GeneID" id="8293073"/>
<dbReference type="Gene3D" id="1.20.1250.20">
    <property type="entry name" value="MFS general substrate transporter like domains"/>
    <property type="match status" value="1"/>
</dbReference>
<comment type="similarity">
    <text evidence="2">Belongs to the major facilitator superfamily. Sugar transporter (TC 2.A.1.1) family.</text>
</comment>
<keyword evidence="5 8" id="KW-1133">Transmembrane helix</keyword>
<feature type="transmembrane region" description="Helical" evidence="8">
    <location>
        <begin position="398"/>
        <end position="416"/>
    </location>
</feature>
<evidence type="ECO:0000256" key="1">
    <source>
        <dbReference type="ARBA" id="ARBA00004141"/>
    </source>
</evidence>
<feature type="transmembrane region" description="Helical" evidence="8">
    <location>
        <begin position="146"/>
        <end position="163"/>
    </location>
</feature>
<dbReference type="InParanoid" id="C5DJB8"/>
<dbReference type="PROSITE" id="PS00216">
    <property type="entry name" value="SUGAR_TRANSPORT_1"/>
    <property type="match status" value="2"/>
</dbReference>
<dbReference type="PANTHER" id="PTHR48020:SF12">
    <property type="entry name" value="PROTON MYO-INOSITOL COTRANSPORTER"/>
    <property type="match status" value="1"/>
</dbReference>
<keyword evidence="4 8" id="KW-0812">Transmembrane</keyword>
<dbReference type="InterPro" id="IPR005829">
    <property type="entry name" value="Sugar_transporter_CS"/>
</dbReference>
<evidence type="ECO:0000256" key="3">
    <source>
        <dbReference type="ARBA" id="ARBA00022448"/>
    </source>
</evidence>
<feature type="transmembrane region" description="Helical" evidence="8">
    <location>
        <begin position="89"/>
        <end position="109"/>
    </location>
</feature>
<feature type="domain" description="Major facilitator superfamily (MFS) profile" evidence="9">
    <location>
        <begin position="47"/>
        <end position="512"/>
    </location>
</feature>
<dbReference type="OMA" id="GFNAFMY"/>
<feature type="transmembrane region" description="Helical" evidence="8">
    <location>
        <begin position="367"/>
        <end position="386"/>
    </location>
</feature>
<dbReference type="eggNOG" id="KOG0254">
    <property type="taxonomic scope" value="Eukaryota"/>
</dbReference>
<feature type="transmembrane region" description="Helical" evidence="8">
    <location>
        <begin position="175"/>
        <end position="197"/>
    </location>
</feature>
<proteinExistence type="inferred from homology"/>
<feature type="transmembrane region" description="Helical" evidence="8">
    <location>
        <begin position="422"/>
        <end position="445"/>
    </location>
</feature>
<comment type="subcellular location">
    <subcellularLocation>
        <location evidence="1">Membrane</location>
        <topology evidence="1">Multi-pass membrane protein</topology>
    </subcellularLocation>
</comment>
<dbReference type="InterPro" id="IPR005828">
    <property type="entry name" value="MFS_sugar_transport-like"/>
</dbReference>
<dbReference type="PROSITE" id="PS00217">
    <property type="entry name" value="SUGAR_TRANSPORT_2"/>
    <property type="match status" value="1"/>
</dbReference>
<accession>C5DJB8</accession>
<keyword evidence="6 8" id="KW-0472">Membrane</keyword>
<feature type="transmembrane region" description="Helical" evidence="8">
    <location>
        <begin position="332"/>
        <end position="355"/>
    </location>
</feature>
<dbReference type="FunCoup" id="C5DJB8">
    <property type="interactions" value="1228"/>
</dbReference>
<gene>
    <name evidence="10" type="ordered locus">KLTH0F15136g</name>
</gene>
<dbReference type="AlphaFoldDB" id="C5DJB8"/>
<feature type="transmembrane region" description="Helical" evidence="8">
    <location>
        <begin position="47"/>
        <end position="69"/>
    </location>
</feature>
<evidence type="ECO:0000256" key="4">
    <source>
        <dbReference type="ARBA" id="ARBA00022692"/>
    </source>
</evidence>
<dbReference type="HOGENOM" id="CLU_001265_30_5_1"/>
<keyword evidence="11" id="KW-1185">Reference proteome</keyword>
<feature type="transmembrane region" description="Helical" evidence="8">
    <location>
        <begin position="116"/>
        <end position="140"/>
    </location>
</feature>
<dbReference type="RefSeq" id="XP_002554844.1">
    <property type="nucleotide sequence ID" value="XM_002554798.1"/>
</dbReference>
<feature type="compositionally biased region" description="Polar residues" evidence="7">
    <location>
        <begin position="308"/>
        <end position="318"/>
    </location>
</feature>
<evidence type="ECO:0000313" key="10">
    <source>
        <dbReference type="EMBL" id="CAR24407.1"/>
    </source>
</evidence>
<reference evidence="10 11" key="1">
    <citation type="journal article" date="2009" name="Genome Res.">
        <title>Comparative genomics of protoploid Saccharomycetaceae.</title>
        <authorList>
            <consortium name="The Genolevures Consortium"/>
            <person name="Souciet J.-L."/>
            <person name="Dujon B."/>
            <person name="Gaillardin C."/>
            <person name="Johnston M."/>
            <person name="Baret P.V."/>
            <person name="Cliften P."/>
            <person name="Sherman D.J."/>
            <person name="Weissenbach J."/>
            <person name="Westhof E."/>
            <person name="Wincker P."/>
            <person name="Jubin C."/>
            <person name="Poulain J."/>
            <person name="Barbe V."/>
            <person name="Segurens B."/>
            <person name="Artiguenave F."/>
            <person name="Anthouard V."/>
            <person name="Vacherie B."/>
            <person name="Val M.-E."/>
            <person name="Fulton R.S."/>
            <person name="Minx P."/>
            <person name="Wilson R."/>
            <person name="Durrens P."/>
            <person name="Jean G."/>
            <person name="Marck C."/>
            <person name="Martin T."/>
            <person name="Nikolski M."/>
            <person name="Rolland T."/>
            <person name="Seret M.-L."/>
            <person name="Casaregola S."/>
            <person name="Despons L."/>
            <person name="Fairhead C."/>
            <person name="Fischer G."/>
            <person name="Lafontaine I."/>
            <person name="Leh V."/>
            <person name="Lemaire M."/>
            <person name="de Montigny J."/>
            <person name="Neuveglise C."/>
            <person name="Thierry A."/>
            <person name="Blanc-Lenfle I."/>
            <person name="Bleykasten C."/>
            <person name="Diffels J."/>
            <person name="Fritsch E."/>
            <person name="Frangeul L."/>
            <person name="Goeffon A."/>
            <person name="Jauniaux N."/>
            <person name="Kachouri-Lafond R."/>
            <person name="Payen C."/>
            <person name="Potier S."/>
            <person name="Pribylova L."/>
            <person name="Ozanne C."/>
            <person name="Richard G.-F."/>
            <person name="Sacerdot C."/>
            <person name="Straub M.-L."/>
            <person name="Talla E."/>
        </authorList>
    </citation>
    <scope>NUCLEOTIDE SEQUENCE [LARGE SCALE GENOMIC DNA]</scope>
    <source>
        <strain evidence="11">ATCC 56472 / CBS 6340 / NRRL Y-8284</strain>
    </source>
</reference>
<feature type="region of interest" description="Disordered" evidence="7">
    <location>
        <begin position="301"/>
        <end position="325"/>
    </location>
</feature>
<evidence type="ECO:0000256" key="5">
    <source>
        <dbReference type="ARBA" id="ARBA00022989"/>
    </source>
</evidence>
<dbReference type="Pfam" id="PF00083">
    <property type="entry name" value="Sugar_tr"/>
    <property type="match status" value="2"/>
</dbReference>
<evidence type="ECO:0000256" key="2">
    <source>
        <dbReference type="ARBA" id="ARBA00010992"/>
    </source>
</evidence>
<sequence length="537" mass="58408">MATEGPSSTEDDEVYSDLYSAYSQLTDTTAKDIDHRRYPLNCKTVKIYLVASIGGLLFGYDTGVIAGVLLGLRPQDLGLDNLGDFNKELITGITGIGSVLGSIVAFPTADYLGRKIALALCSIIFCISAVIMALSTSLFTLVTGRLVVGVAVGIAAQCVPVYLSEVSPSSVRGSVMTINSSAITGGQLIACVVAWILSGKPHSWRYLFGLSAIPAIVLMCLLKFIPESPRWLLLGDKPQLAREALEVIYADASDLEISNKLLKMVRDLTKLRCYQDESQPFISRAPGINKRLSSNSSLDYASHARSIPPSNRSVQRPVSSKKHKMEPRTRRALFVGCILMFFQQATGFNAFIYYSPVILARIGVSNPLLPAIAIAAVNFIFTGVAMQAVDRWGRRNTLLYTIWIMALGLIVGSVGLQYGNPALFLASLLVYVAGYASGLGSIPWLSVEFLPLNQRSLGASVIACTNWLTNFGISISFLSTMTFVGSQASMLIFAAITTVSWLFVCFCYPEVKGLSLEEIGQIFEEGVDIHYVYRKYH</sequence>
<dbReference type="InterPro" id="IPR036259">
    <property type="entry name" value="MFS_trans_sf"/>
</dbReference>
<evidence type="ECO:0000256" key="6">
    <source>
        <dbReference type="ARBA" id="ARBA00023136"/>
    </source>
</evidence>
<dbReference type="KEGG" id="lth:KLTH0F15136g"/>
<dbReference type="PROSITE" id="PS50850">
    <property type="entry name" value="MFS"/>
    <property type="match status" value="1"/>
</dbReference>
<dbReference type="PANTHER" id="PTHR48020">
    <property type="entry name" value="PROTON MYO-INOSITOL COTRANSPORTER"/>
    <property type="match status" value="1"/>
</dbReference>